<organism evidence="6 7">
    <name type="scientific">Cryptococcus amylolentus CBS 6039</name>
    <dbReference type="NCBI Taxonomy" id="1295533"/>
    <lineage>
        <taxon>Eukaryota</taxon>
        <taxon>Fungi</taxon>
        <taxon>Dikarya</taxon>
        <taxon>Basidiomycota</taxon>
        <taxon>Agaricomycotina</taxon>
        <taxon>Tremellomycetes</taxon>
        <taxon>Tremellales</taxon>
        <taxon>Cryptococcaceae</taxon>
        <taxon>Cryptococcus</taxon>
    </lineage>
</organism>
<dbReference type="RefSeq" id="XP_018997213.1">
    <property type="nucleotide sequence ID" value="XM_019134786.1"/>
</dbReference>
<keyword evidence="3" id="KW-0999">Mitochondrion inner membrane</keyword>
<dbReference type="SMART" id="SM01024">
    <property type="entry name" value="BCS1_N"/>
    <property type="match status" value="1"/>
</dbReference>
<evidence type="ECO:0000256" key="3">
    <source>
        <dbReference type="ARBA" id="ARBA00022792"/>
    </source>
</evidence>
<dbReference type="InterPro" id="IPR027417">
    <property type="entry name" value="P-loop_NTPase"/>
</dbReference>
<dbReference type="Gene3D" id="3.40.50.300">
    <property type="entry name" value="P-loop containing nucleotide triphosphate hydrolases"/>
    <property type="match status" value="1"/>
</dbReference>
<proteinExistence type="inferred from homology"/>
<evidence type="ECO:0000256" key="1">
    <source>
        <dbReference type="ARBA" id="ARBA00004434"/>
    </source>
</evidence>
<dbReference type="GeneID" id="30152708"/>
<feature type="domain" description="AAA+ ATPase" evidence="4">
    <location>
        <begin position="326"/>
        <end position="502"/>
    </location>
</feature>
<protein>
    <recommendedName>
        <fullName evidence="8">AAA+ ATPase domain-containing protein</fullName>
    </recommendedName>
</protein>
<comment type="caution">
    <text evidence="6">The sequence shown here is derived from an EMBL/GenBank/DDBJ whole genome shotgun (WGS) entry which is preliminary data.</text>
</comment>
<evidence type="ECO:0000259" key="5">
    <source>
        <dbReference type="SMART" id="SM01024"/>
    </source>
</evidence>
<dbReference type="PANTHER" id="PTHR23070">
    <property type="entry name" value="BCS1 AAA-TYPE ATPASE"/>
    <property type="match status" value="1"/>
</dbReference>
<dbReference type="InterPro" id="IPR003593">
    <property type="entry name" value="AAA+_ATPase"/>
</dbReference>
<evidence type="ECO:0000313" key="7">
    <source>
        <dbReference type="Proteomes" id="UP000094065"/>
    </source>
</evidence>
<dbReference type="SMART" id="SM00382">
    <property type="entry name" value="AAA"/>
    <property type="match status" value="1"/>
</dbReference>
<dbReference type="GO" id="GO:0005743">
    <property type="term" value="C:mitochondrial inner membrane"/>
    <property type="evidence" value="ECO:0007669"/>
    <property type="project" value="UniProtKB-SubCell"/>
</dbReference>
<dbReference type="SUPFAM" id="SSF52540">
    <property type="entry name" value="P-loop containing nucleoside triphosphate hydrolases"/>
    <property type="match status" value="1"/>
</dbReference>
<keyword evidence="3" id="KW-0496">Mitochondrion</keyword>
<sequence length="654" mass="73070">MTTGFRLHKGAIFVNLIRRTSAGQNKNPTMGFSHSSLPTFLDVMSLLISALSFSNDLQSLPVKLVSQLSKGQTNPEEFIPLIVRAVLLWFLVTSSRRLWGYSTACVSRAIFPTVHISSRDPSYEMIMVWIAKDHGARRQLHDYELNTSEARWLRSGKRQTDTKGEPWAMFEIGGIIAGEHTSSWRAGDVVGQQVPLVDESSQSIRIKHNGNYLWITRRVSHRFSEGARVEIQTIAYRPHIIQNFIAAVNQNFYEKEDKELRIFHSNDTDVEGRRINPTWMKPITRRAREWGSVILPPGMKEEILEDVKRFLSEKDRNWHASRGIPHRKGMVLYGEPGTGKTSLVTALASKLNIDMYIVNPAQRGMDDAKLSTLLRNCPSETIVLIEDIDCIFPSGRHNNVSAMLSAVDETPGGEIDGLQADDGGEAEVQLDGAASHRDAFVGGGGQPPSTVTISGLLNALDGVSSQEGCVIIATTNHLERLDPALIREGRFDNHIHFTFLIPRQAHDLYIHLFPLEDFGPHTERSNFDIVNEKPEKSVVIFTDQADLEKHASDFADAIFSTPNSINLPAEEVKLSKKITMAALQSYLTGHKYAPIEALEGAAKWVEGYEATQQERSRVRLTAARGWDYSPVKKTTPKKKVKKTVKAVESEAESL</sequence>
<evidence type="ECO:0000259" key="4">
    <source>
        <dbReference type="SMART" id="SM00382"/>
    </source>
</evidence>
<gene>
    <name evidence="6" type="ORF">L202_01399</name>
</gene>
<dbReference type="InterPro" id="IPR014851">
    <property type="entry name" value="BCS1_N"/>
</dbReference>
<comment type="subcellular location">
    <subcellularLocation>
        <location evidence="1">Mitochondrion inner membrane</location>
        <topology evidence="1">Single-pass membrane protein</topology>
    </subcellularLocation>
</comment>
<evidence type="ECO:0000313" key="6">
    <source>
        <dbReference type="EMBL" id="ODN83213.1"/>
    </source>
</evidence>
<evidence type="ECO:0008006" key="8">
    <source>
        <dbReference type="Google" id="ProtNLM"/>
    </source>
</evidence>
<dbReference type="Pfam" id="PF08740">
    <property type="entry name" value="BCS1_N"/>
    <property type="match status" value="1"/>
</dbReference>
<dbReference type="EMBL" id="AWGJ01000002">
    <property type="protein sequence ID" value="ODN83213.1"/>
    <property type="molecule type" value="Genomic_DNA"/>
</dbReference>
<dbReference type="Pfam" id="PF00004">
    <property type="entry name" value="AAA"/>
    <property type="match status" value="2"/>
</dbReference>
<comment type="similarity">
    <text evidence="2">Belongs to the AAA ATPase family. BCS1 subfamily.</text>
</comment>
<accession>A0A1E3I3H8</accession>
<keyword evidence="3" id="KW-0472">Membrane</keyword>
<keyword evidence="7" id="KW-1185">Reference proteome</keyword>
<dbReference type="GO" id="GO:0016887">
    <property type="term" value="F:ATP hydrolysis activity"/>
    <property type="evidence" value="ECO:0007669"/>
    <property type="project" value="InterPro"/>
</dbReference>
<dbReference type="InterPro" id="IPR003959">
    <property type="entry name" value="ATPase_AAA_core"/>
</dbReference>
<dbReference type="AlphaFoldDB" id="A0A1E3I3H8"/>
<evidence type="ECO:0000256" key="2">
    <source>
        <dbReference type="ARBA" id="ARBA00007448"/>
    </source>
</evidence>
<dbReference type="InterPro" id="IPR050747">
    <property type="entry name" value="Mitochondrial_chaperone_BCS1"/>
</dbReference>
<name>A0A1E3I3H8_9TREE</name>
<reference evidence="6 7" key="1">
    <citation type="submission" date="2016-06" db="EMBL/GenBank/DDBJ databases">
        <title>Evolution of pathogenesis and genome organization in the Tremellales.</title>
        <authorList>
            <person name="Cuomo C."/>
            <person name="Litvintseva A."/>
            <person name="Heitman J."/>
            <person name="Chen Y."/>
            <person name="Sun S."/>
            <person name="Springer D."/>
            <person name="Dromer F."/>
            <person name="Young S."/>
            <person name="Zeng Q."/>
            <person name="Chapman S."/>
            <person name="Gujja S."/>
            <person name="Saif S."/>
            <person name="Birren B."/>
        </authorList>
    </citation>
    <scope>NUCLEOTIDE SEQUENCE [LARGE SCALE GENOMIC DNA]</scope>
    <source>
        <strain evidence="6 7">CBS 6039</strain>
    </source>
</reference>
<dbReference type="STRING" id="1295533.A0A1E3I3H8"/>
<dbReference type="Proteomes" id="UP000094065">
    <property type="component" value="Unassembled WGS sequence"/>
</dbReference>
<feature type="domain" description="BCS1 N-terminal" evidence="5">
    <location>
        <begin position="85"/>
        <end position="293"/>
    </location>
</feature>
<dbReference type="GO" id="GO:0005524">
    <property type="term" value="F:ATP binding"/>
    <property type="evidence" value="ECO:0007669"/>
    <property type="project" value="InterPro"/>
</dbReference>
<dbReference type="OrthoDB" id="10251412at2759"/>